<reference evidence="16" key="1">
    <citation type="submission" date="2023-08" db="EMBL/GenBank/DDBJ databases">
        <title>Black Yeasts Isolated from many extreme environments.</title>
        <authorList>
            <person name="Coleine C."/>
            <person name="Stajich J.E."/>
            <person name="Selbmann L."/>
        </authorList>
    </citation>
    <scope>NUCLEOTIDE SEQUENCE</scope>
    <source>
        <strain evidence="16">CCFEE 5810</strain>
    </source>
</reference>
<dbReference type="GO" id="GO:0030833">
    <property type="term" value="P:regulation of actin filament polymerization"/>
    <property type="evidence" value="ECO:0007669"/>
    <property type="project" value="TreeGrafter"/>
</dbReference>
<feature type="region of interest" description="Disordered" evidence="14">
    <location>
        <begin position="895"/>
        <end position="930"/>
    </location>
</feature>
<sequence length="1250" mass="134166">MPFLDISRALYAYTPQSPEELALLEGDLLFILEKSSTDDWWKCKKKAANEEDDEPEGLVPNNYVERVSPLYSVKALYDYSPQTDEEVGFEEGGKLECYDDGDPDWMLVGVEGGKGGYGFAPSNYLEREQAQAQSAAPVMSTQRELAPPPSMPIRSRPAAEEAIPGEADYPDPGLGPSPSPDPTQQQHNPAAGLAAIIAQRTGHQSPSSDRALASPPLPSRSRPQYTPDQSDDDEPPPPMPTRPRSQQTPQPTPRIASQTQSPRQISSYTPPGFAPPADDDYENPSQQFTPSRLANSPSGAFHLYNIHETISHIGKNKKLPTVLGINIPRGLITIAPEKSKDGPTQEWTAEKLTHYSIEGKHVFVELVRPSRSVDFHAGAKDTAKEIVGMLGELAGWQRGGGGFDEVLSAAETGTKGGGRKKGRMLYEFMAQGDDEVTVAVDDEVLVLDDKGSEEWWKVRRMKNGKEGVVPSSYVEVTGRADGGGEGVTGLSAARNTVEFNRSEEERLAKQAAGGSGKRDGGVPARGSSLAEDGGERGQRRSQPQRSSGSARQGSGTTDSAPAKSKPKAERLRTWTDRSGTFKVEAEFIGLREGKIHLHKTNGVKIAVPVNKMAVEDLEYVEEKTGKSLDEDKPLSEIKRRNTERQKKRDEEGGRDSSKTPVKRGGGAGASVVEGNGYDWFDFFLGCGVNPQICERYASAFARDQMGVEVLPDVNEQLLRTLGLKEGDILRVMKFLDKKFGRGVSSLSGPPMSPGLQQDDSIQPVNGSAGGLFSGKDGVLRNNTARKGRPAPPVLANDIVDESAFRAKVEEPPARREDARATPLAGAPARQATGGGFEDDAWDVKPARTQAMAAVQGQGFSAEAPKAVEAPRVVQQQPKLNDDLALLAMPLQPAITGASAPPPAQVQIQAPVQQQQQQQAPPTAPQQQQGADQALFDKIAALAPARQRPQPPAITQLQQSGGTGLAPPPRAASAPGFNPQQGVNGGQFGPLALQPQLTGYQPQAQGMGMYGQQTGFNPQQQQQMGMGGGFQPQMTGMQSMQQSFPALQPQPTGMAFAPQSQFGQVAVGQQYGVLQQQPQQQQQMGMQQGFQQQGFQQQVPQQTGLGQAMVNGTSTGSPFADPPRMPFQALPSGLQNQFAPQPQQTGFQQQPQQTGFQQQQPNFNISQPTGLNGFGSQQQQYAQQPPPPPVPQLPPQQTGGVFGPAAPLVPQKTGPPPPVRFGVQPAANKLMPQATGRANLGRATPQNPFGF</sequence>
<feature type="compositionally biased region" description="Low complexity" evidence="14">
    <location>
        <begin position="904"/>
        <end position="930"/>
    </location>
</feature>
<feature type="compositionally biased region" description="Polar residues" evidence="14">
    <location>
        <begin position="130"/>
        <end position="143"/>
    </location>
</feature>
<evidence type="ECO:0000313" key="16">
    <source>
        <dbReference type="EMBL" id="KAK5691375.1"/>
    </source>
</evidence>
<comment type="subcellular location">
    <subcellularLocation>
        <location evidence="3">Cell membrane</location>
        <topology evidence="3">Peripheral membrane protein</topology>
        <orientation evidence="3">Cytoplasmic side</orientation>
    </subcellularLocation>
    <subcellularLocation>
        <location evidence="2">Cytoplasm</location>
        <location evidence="2">Cytoskeleton</location>
        <location evidence="2">Actin patch</location>
    </subcellularLocation>
    <subcellularLocation>
        <location evidence="1">Endosome membrane</location>
        <topology evidence="1">Peripheral membrane protein</topology>
        <orientation evidence="1">Cytoplasmic side</orientation>
    </subcellularLocation>
</comment>
<keyword evidence="10" id="KW-0472">Membrane</keyword>
<feature type="domain" description="SH3" evidence="15">
    <location>
        <begin position="2"/>
        <end position="69"/>
    </location>
</feature>
<gene>
    <name evidence="16" type="primary">SLA1</name>
    <name evidence="16" type="ORF">LTR97_011367</name>
</gene>
<dbReference type="GO" id="GO:0005886">
    <property type="term" value="C:plasma membrane"/>
    <property type="evidence" value="ECO:0007669"/>
    <property type="project" value="UniProtKB-SubCell"/>
</dbReference>
<dbReference type="PANTHER" id="PTHR15735">
    <property type="entry name" value="FCH AND DOUBLE SH3 DOMAINS PROTEIN"/>
    <property type="match status" value="1"/>
</dbReference>
<dbReference type="EMBL" id="JAVRQU010000021">
    <property type="protein sequence ID" value="KAK5691375.1"/>
    <property type="molecule type" value="Genomic_DNA"/>
</dbReference>
<dbReference type="InterPro" id="IPR001452">
    <property type="entry name" value="SH3_domain"/>
</dbReference>
<dbReference type="GO" id="GO:0030674">
    <property type="term" value="F:protein-macromolecule adaptor activity"/>
    <property type="evidence" value="ECO:0007669"/>
    <property type="project" value="InterPro"/>
</dbReference>
<dbReference type="InterPro" id="IPR013761">
    <property type="entry name" value="SAM/pointed_sf"/>
</dbReference>
<feature type="region of interest" description="Disordered" evidence="14">
    <location>
        <begin position="128"/>
        <end position="294"/>
    </location>
</feature>
<evidence type="ECO:0000256" key="9">
    <source>
        <dbReference type="ARBA" id="ARBA00022753"/>
    </source>
</evidence>
<feature type="compositionally biased region" description="Pro residues" evidence="14">
    <location>
        <begin position="1183"/>
        <end position="1193"/>
    </location>
</feature>
<feature type="compositionally biased region" description="Low complexity" evidence="14">
    <location>
        <begin position="1139"/>
        <end position="1160"/>
    </location>
</feature>
<protein>
    <recommendedName>
        <fullName evidence="5">Actin cytoskeleton-regulatory complex protein SLA1</fullName>
    </recommendedName>
</protein>
<feature type="region of interest" description="Disordered" evidence="14">
    <location>
        <begin position="808"/>
        <end position="836"/>
    </location>
</feature>
<evidence type="ECO:0000256" key="11">
    <source>
        <dbReference type="ARBA" id="ARBA00023203"/>
    </source>
</evidence>
<feature type="compositionally biased region" description="Polar residues" evidence="14">
    <location>
        <begin position="1161"/>
        <end position="1175"/>
    </location>
</feature>
<evidence type="ECO:0000259" key="15">
    <source>
        <dbReference type="PROSITE" id="PS50002"/>
    </source>
</evidence>
<evidence type="ECO:0000256" key="1">
    <source>
        <dbReference type="ARBA" id="ARBA00004125"/>
    </source>
</evidence>
<evidence type="ECO:0000256" key="10">
    <source>
        <dbReference type="ARBA" id="ARBA00023136"/>
    </source>
</evidence>
<dbReference type="GO" id="GO:0000147">
    <property type="term" value="P:actin cortical patch assembly"/>
    <property type="evidence" value="ECO:0007669"/>
    <property type="project" value="TreeGrafter"/>
</dbReference>
<evidence type="ECO:0000256" key="4">
    <source>
        <dbReference type="ARBA" id="ARBA00007948"/>
    </source>
</evidence>
<keyword evidence="6 13" id="KW-0728">SH3 domain</keyword>
<evidence type="ECO:0000256" key="12">
    <source>
        <dbReference type="ARBA" id="ARBA00023212"/>
    </source>
</evidence>
<feature type="compositionally biased region" description="Polar residues" evidence="14">
    <location>
        <begin position="283"/>
        <end position="294"/>
    </location>
</feature>
<dbReference type="Pfam" id="PF00018">
    <property type="entry name" value="SH3_1"/>
    <property type="match status" value="3"/>
</dbReference>
<dbReference type="GO" id="GO:0003779">
    <property type="term" value="F:actin binding"/>
    <property type="evidence" value="ECO:0007669"/>
    <property type="project" value="UniProtKB-KW"/>
</dbReference>
<feature type="compositionally biased region" description="Low complexity" evidence="14">
    <location>
        <begin position="210"/>
        <end position="228"/>
    </location>
</feature>
<dbReference type="Pfam" id="PF03983">
    <property type="entry name" value="SHD1"/>
    <property type="match status" value="1"/>
</dbReference>
<keyword evidence="12" id="KW-0963">Cytoplasm</keyword>
<keyword evidence="11" id="KW-0009">Actin-binding</keyword>
<dbReference type="AlphaFoldDB" id="A0AAN7W1T5"/>
<evidence type="ECO:0000256" key="6">
    <source>
        <dbReference type="ARBA" id="ARBA00022443"/>
    </source>
</evidence>
<keyword evidence="9" id="KW-0967">Endosome</keyword>
<dbReference type="Pfam" id="PF24081">
    <property type="entry name" value="PH_SLA1"/>
    <property type="match status" value="1"/>
</dbReference>
<organism evidence="16 17">
    <name type="scientific">Elasticomyces elasticus</name>
    <dbReference type="NCBI Taxonomy" id="574655"/>
    <lineage>
        <taxon>Eukaryota</taxon>
        <taxon>Fungi</taxon>
        <taxon>Dikarya</taxon>
        <taxon>Ascomycota</taxon>
        <taxon>Pezizomycotina</taxon>
        <taxon>Dothideomycetes</taxon>
        <taxon>Dothideomycetidae</taxon>
        <taxon>Mycosphaerellales</taxon>
        <taxon>Teratosphaeriaceae</taxon>
        <taxon>Elasticomyces</taxon>
    </lineage>
</organism>
<dbReference type="GO" id="GO:0005634">
    <property type="term" value="C:nucleus"/>
    <property type="evidence" value="ECO:0007669"/>
    <property type="project" value="TreeGrafter"/>
</dbReference>
<dbReference type="GO" id="GO:0042802">
    <property type="term" value="F:identical protein binding"/>
    <property type="evidence" value="ECO:0007669"/>
    <property type="project" value="InterPro"/>
</dbReference>
<dbReference type="SMART" id="SM00326">
    <property type="entry name" value="SH3"/>
    <property type="match status" value="3"/>
</dbReference>
<evidence type="ECO:0000256" key="2">
    <source>
        <dbReference type="ARBA" id="ARBA00004134"/>
    </source>
</evidence>
<feature type="compositionally biased region" description="Polar residues" evidence="14">
    <location>
        <begin position="255"/>
        <end position="269"/>
    </location>
</feature>
<dbReference type="GO" id="GO:0030479">
    <property type="term" value="C:actin cortical patch"/>
    <property type="evidence" value="ECO:0007669"/>
    <property type="project" value="UniProtKB-SubCell"/>
</dbReference>
<name>A0AAN7W1T5_9PEZI</name>
<proteinExistence type="inferred from homology"/>
<dbReference type="CDD" id="cd11773">
    <property type="entry name" value="SH3_Sla1p_1"/>
    <property type="match status" value="1"/>
</dbReference>
<dbReference type="Proteomes" id="UP001310594">
    <property type="component" value="Unassembled WGS sequence"/>
</dbReference>
<comment type="similarity">
    <text evidence="4">Belongs to the SLA1 family.</text>
</comment>
<feature type="region of interest" description="Disordered" evidence="14">
    <location>
        <begin position="1106"/>
        <end position="1250"/>
    </location>
</feature>
<feature type="compositionally biased region" description="Low complexity" evidence="14">
    <location>
        <begin position="540"/>
        <end position="555"/>
    </location>
</feature>
<feature type="domain" description="SH3" evidence="15">
    <location>
        <begin position="417"/>
        <end position="479"/>
    </location>
</feature>
<feature type="compositionally biased region" description="Basic and acidic residues" evidence="14">
    <location>
        <begin position="808"/>
        <end position="819"/>
    </location>
</feature>
<dbReference type="Gene3D" id="1.10.150.50">
    <property type="entry name" value="Transcription Factor, Ets-1"/>
    <property type="match status" value="1"/>
</dbReference>
<keyword evidence="7" id="KW-1003">Cell membrane</keyword>
<comment type="caution">
    <text evidence="16">The sequence shown here is derived from an EMBL/GenBank/DDBJ whole genome shotgun (WGS) entry which is preliminary data.</text>
</comment>
<dbReference type="Gene3D" id="2.30.30.700">
    <property type="entry name" value="SLA1 homology domain 1"/>
    <property type="match status" value="1"/>
</dbReference>
<evidence type="ECO:0000256" key="13">
    <source>
        <dbReference type="PROSITE-ProRule" id="PRU00192"/>
    </source>
</evidence>
<dbReference type="InterPro" id="IPR036028">
    <property type="entry name" value="SH3-like_dom_sf"/>
</dbReference>
<evidence type="ECO:0000256" key="8">
    <source>
        <dbReference type="ARBA" id="ARBA00022583"/>
    </source>
</evidence>
<evidence type="ECO:0000256" key="5">
    <source>
        <dbReference type="ARBA" id="ARBA00020357"/>
    </source>
</evidence>
<dbReference type="SUPFAM" id="SSF50044">
    <property type="entry name" value="SH3-domain"/>
    <property type="match status" value="3"/>
</dbReference>
<dbReference type="GO" id="GO:0010008">
    <property type="term" value="C:endosome membrane"/>
    <property type="evidence" value="ECO:0007669"/>
    <property type="project" value="UniProtKB-SubCell"/>
</dbReference>
<feature type="compositionally biased region" description="Basic and acidic residues" evidence="14">
    <location>
        <begin position="622"/>
        <end position="657"/>
    </location>
</feature>
<keyword evidence="12" id="KW-0206">Cytoskeleton</keyword>
<dbReference type="GO" id="GO:0043130">
    <property type="term" value="F:ubiquitin binding"/>
    <property type="evidence" value="ECO:0007669"/>
    <property type="project" value="InterPro"/>
</dbReference>
<dbReference type="InterPro" id="IPR007131">
    <property type="entry name" value="SHD1"/>
</dbReference>
<evidence type="ECO:0000256" key="7">
    <source>
        <dbReference type="ARBA" id="ARBA00022475"/>
    </source>
</evidence>
<evidence type="ECO:0000313" key="17">
    <source>
        <dbReference type="Proteomes" id="UP001310594"/>
    </source>
</evidence>
<dbReference type="InterPro" id="IPR035800">
    <property type="entry name" value="Sla1_SH3_1"/>
</dbReference>
<dbReference type="InterPro" id="IPR056996">
    <property type="entry name" value="PH_SLA1"/>
</dbReference>
<dbReference type="PROSITE" id="PS50002">
    <property type="entry name" value="SH3"/>
    <property type="match status" value="2"/>
</dbReference>
<evidence type="ECO:0000256" key="3">
    <source>
        <dbReference type="ARBA" id="ARBA00004413"/>
    </source>
</evidence>
<accession>A0AAN7W1T5</accession>
<dbReference type="GO" id="GO:0006897">
    <property type="term" value="P:endocytosis"/>
    <property type="evidence" value="ECO:0007669"/>
    <property type="project" value="UniProtKB-KW"/>
</dbReference>
<feature type="region of interest" description="Disordered" evidence="14">
    <location>
        <begin position="622"/>
        <end position="667"/>
    </location>
</feature>
<dbReference type="PANTHER" id="PTHR15735:SF19">
    <property type="entry name" value="ACTIN CYTOSKELETON-REGULATORY COMPLEX PROTEIN SLA1"/>
    <property type="match status" value="1"/>
</dbReference>
<evidence type="ECO:0000256" key="14">
    <source>
        <dbReference type="SAM" id="MobiDB-lite"/>
    </source>
</evidence>
<feature type="region of interest" description="Disordered" evidence="14">
    <location>
        <begin position="943"/>
        <end position="992"/>
    </location>
</feature>
<feature type="region of interest" description="Disordered" evidence="14">
    <location>
        <begin position="476"/>
        <end position="573"/>
    </location>
</feature>
<dbReference type="Gene3D" id="2.30.30.40">
    <property type="entry name" value="SH3 Domains"/>
    <property type="match status" value="3"/>
</dbReference>
<dbReference type="FunFam" id="2.30.30.700:FF:000001">
    <property type="entry name" value="Actin cytoskeleton-regulatory complex protein SLA1"/>
    <property type="match status" value="1"/>
</dbReference>
<keyword evidence="8" id="KW-0254">Endocytosis</keyword>